<dbReference type="Proteomes" id="UP000009374">
    <property type="component" value="Unassembled WGS sequence"/>
</dbReference>
<evidence type="ECO:0000256" key="1">
    <source>
        <dbReference type="SAM" id="Coils"/>
    </source>
</evidence>
<feature type="coiled-coil region" evidence="1">
    <location>
        <begin position="963"/>
        <end position="1015"/>
    </location>
</feature>
<gene>
    <name evidence="4" type="ORF">UBAL3_95450001</name>
</gene>
<evidence type="ECO:0000259" key="3">
    <source>
        <dbReference type="Pfam" id="PF13514"/>
    </source>
</evidence>
<proteinExistence type="predicted"/>
<feature type="coiled-coil region" evidence="1">
    <location>
        <begin position="875"/>
        <end position="902"/>
    </location>
</feature>
<dbReference type="Gene3D" id="3.40.50.300">
    <property type="entry name" value="P-loop containing nucleotide triphosphate hydrolases"/>
    <property type="match status" value="2"/>
</dbReference>
<dbReference type="PANTHER" id="PTHR41259:SF1">
    <property type="entry name" value="DOUBLE-STRAND BREAK REPAIR RAD50 ATPASE, PUTATIVE-RELATED"/>
    <property type="match status" value="1"/>
</dbReference>
<keyword evidence="5" id="KW-1185">Reference proteome</keyword>
<dbReference type="InterPro" id="IPR027417">
    <property type="entry name" value="P-loop_NTPase"/>
</dbReference>
<reference evidence="4 5" key="1">
    <citation type="journal article" date="2009" name="Appl. Environ. Microbiol.">
        <title>Community genomic and proteomic analyses of chemoautotrophic iron-oxidizing "Leptospirillum rubarum" (Group II) and "Leptospirillum ferrodiazotrophum" (Group III) bacteria in acid mine drainage biofilms.</title>
        <authorList>
            <person name="Goltsman D.S."/>
            <person name="Denef V.J."/>
            <person name="Singer S.W."/>
            <person name="VerBerkmoes N.C."/>
            <person name="Lefsrud M."/>
            <person name="Mueller R.S."/>
            <person name="Dick G.J."/>
            <person name="Sun C.L."/>
            <person name="Wheeler K.E."/>
            <person name="Zemla A."/>
            <person name="Baker B.J."/>
            <person name="Hauser L."/>
            <person name="Land M."/>
            <person name="Shah M.B."/>
            <person name="Thelen M.P."/>
            <person name="Hettich R.L."/>
            <person name="Banfield J.F."/>
        </authorList>
    </citation>
    <scope>NUCLEOTIDE SEQUENCE [LARGE SCALE GENOMIC DNA]</scope>
</reference>
<feature type="coiled-coil region" evidence="1">
    <location>
        <begin position="203"/>
        <end position="230"/>
    </location>
</feature>
<keyword evidence="1" id="KW-0175">Coiled coil</keyword>
<protein>
    <recommendedName>
        <fullName evidence="3">YhaN AAA domain-containing protein</fullName>
    </recommendedName>
</protein>
<evidence type="ECO:0000256" key="2">
    <source>
        <dbReference type="SAM" id="MobiDB-lite"/>
    </source>
</evidence>
<feature type="coiled-coil region" evidence="1">
    <location>
        <begin position="726"/>
        <end position="781"/>
    </location>
</feature>
<dbReference type="SUPFAM" id="SSF52540">
    <property type="entry name" value="P-loop containing nucleoside triphosphate hydrolases"/>
    <property type="match status" value="1"/>
</dbReference>
<evidence type="ECO:0000313" key="5">
    <source>
        <dbReference type="Proteomes" id="UP000009374"/>
    </source>
</evidence>
<feature type="domain" description="YhaN AAA" evidence="3">
    <location>
        <begin position="1"/>
        <end position="203"/>
    </location>
</feature>
<feature type="coiled-coil region" evidence="1">
    <location>
        <begin position="271"/>
        <end position="298"/>
    </location>
</feature>
<accession>C6I001</accession>
<dbReference type="AlphaFoldDB" id="C6I001"/>
<feature type="coiled-coil region" evidence="1">
    <location>
        <begin position="488"/>
        <end position="522"/>
    </location>
</feature>
<organism evidence="4 5">
    <name type="scientific">Leptospirillum ferrodiazotrophum</name>
    <dbReference type="NCBI Taxonomy" id="412449"/>
    <lineage>
        <taxon>Bacteria</taxon>
        <taxon>Pseudomonadati</taxon>
        <taxon>Nitrospirota</taxon>
        <taxon>Nitrospiria</taxon>
        <taxon>Nitrospirales</taxon>
        <taxon>Nitrospiraceae</taxon>
        <taxon>Leptospirillum</taxon>
    </lineage>
</organism>
<dbReference type="InterPro" id="IPR038734">
    <property type="entry name" value="YhaN_AAA"/>
</dbReference>
<dbReference type="Pfam" id="PF13514">
    <property type="entry name" value="AAA_27"/>
    <property type="match status" value="1"/>
</dbReference>
<dbReference type="PANTHER" id="PTHR41259">
    <property type="entry name" value="DOUBLE-STRAND BREAK REPAIR RAD50 ATPASE, PUTATIVE-RELATED"/>
    <property type="match status" value="1"/>
</dbReference>
<evidence type="ECO:0000313" key="4">
    <source>
        <dbReference type="EMBL" id="EES51781.1"/>
    </source>
</evidence>
<feature type="region of interest" description="Disordered" evidence="2">
    <location>
        <begin position="319"/>
        <end position="338"/>
    </location>
</feature>
<name>C6I001_9BACT</name>
<sequence length="1185" mass="134349">MRLDRLDLLAYGPFYDRSLPLGPGFHLIYGPNEAGKSTTLRAVSSLLFGFPRTLEDHFRFDAADLRLGGEVVASDGRRLSFLRRRRGKGAFVDATGNPLDPHALTAFTGGMDREEFERLFSLNGVRLREFALALLADGGGLGTGLVEAGAGIVGLRKRIEALSAEREELFTARGRTKVLNTLITRFGDLRKGARDRMLSPAEYRRIETERRRLKGEVDRLRREQDEVDRTIRTGERILRILPKKARYRDLMARLESLSSVPLLPQEAFDRRIRAESELRAASEEVARLDKSLSELLGKKESSPVEEALTLLESELEPLEGRRGAVAQSQSELPRRREERERLRQEVARLMEGLGWGEDPSTLPDLLPAEARLKTIESLLERKTSLDSLVEESLRTLSRAENDLALLQKGMADLPAPPDLPPMEALHERVVRLAEKSPDLSRREKALEAEGRRLSEKVQSLGCPSGEMSELRAMRAPSESTILDFERRFGALFDREAKLRQEIESLERREREADAKMRRLGEAGVVVSPAELQEIRHQRDRFFDLLVQRHIAGEKDREEECREIFPQESAAPLERAHHVALAIQESDRAADDLRSHAQEAAEMSLLRSEREECLRLREESHGRLEALTREIAQLAADWGALWPPGFVRIGGSGRPDPLPEALRSWQKSREALSLQEEKLVSERLLLEEARKEESEIRREAAPLFFRLGLFPGEKEEQVSARLVTAPLSEIKARLDAVLAEARDLKQRRDNDANLLKERERSVRQETEDLADHRKTVERWEKDFREALGKAGFPEGIRESEARVRIDSLRRLAIVEADLRALSDRIRKMEEDERLFSHTVRDLWRRAGLMGDPPGSIEGATLLVDRFRKNRDNMVRANALDDRIREIEKEKVRAEKSLRQSQSVLETLFRDAGASDPEDLARIEERSREKAAFGKERQEIEAQILSEGEGESLETILAQTEGVDAEALRRNVAEASERKGSLVEDFERALSLQAAFNAQTEQRLEGLSVDLEQEAENVLAVMSSHVTEYLRLTVLETVLRRAMEIYRERTQGPLLQEGSRLFMAMTGGRYRGLQADFDDRGAPVLRAARPDGTSLDTESLSDGTLDVLYLSLRLAAVLRHNAMAEPLPFLADDLFVNLDDGRSRLAFEVLGEVASSSQVLFFTHHRHMVDLAREVLPECRIHDLQES</sequence>
<dbReference type="EMBL" id="GG693884">
    <property type="protein sequence ID" value="EES51781.1"/>
    <property type="molecule type" value="Genomic_DNA"/>
</dbReference>